<proteinExistence type="predicted"/>
<dbReference type="EnsemblMetazoa" id="ACUA009766-RA">
    <property type="protein sequence ID" value="ACUA009766-PA"/>
    <property type="gene ID" value="ACUA009766"/>
</dbReference>
<keyword evidence="1" id="KW-0472">Membrane</keyword>
<evidence type="ECO:0000313" key="3">
    <source>
        <dbReference type="Proteomes" id="UP000075883"/>
    </source>
</evidence>
<keyword evidence="1" id="KW-1133">Transmembrane helix</keyword>
<feature type="transmembrane region" description="Helical" evidence="1">
    <location>
        <begin position="78"/>
        <end position="100"/>
    </location>
</feature>
<sequence>MTTTMSWTRRNSTSCAVDADGCPDRTVPVYRWTNGPAPGGRRSCSVPGAWNRSGRGSNLVTDETPMLMVEVCPMASRLLGMLLLLLAAPLLSSCGITFSIHPFAAGCGKLRVMLGRHGCLWGVLERDLNGSLLVHHRVSTGKPH</sequence>
<dbReference type="Proteomes" id="UP000075883">
    <property type="component" value="Unassembled WGS sequence"/>
</dbReference>
<evidence type="ECO:0000256" key="1">
    <source>
        <dbReference type="SAM" id="Phobius"/>
    </source>
</evidence>
<reference evidence="2" key="2">
    <citation type="submission" date="2020-05" db="UniProtKB">
        <authorList>
            <consortium name="EnsemblMetazoa"/>
        </authorList>
    </citation>
    <scope>IDENTIFICATION</scope>
    <source>
        <strain evidence="2">A-37</strain>
    </source>
</reference>
<protein>
    <submittedName>
        <fullName evidence="2">Uncharacterized protein</fullName>
    </submittedName>
</protein>
<organism evidence="2 3">
    <name type="scientific">Anopheles culicifacies</name>
    <dbReference type="NCBI Taxonomy" id="139723"/>
    <lineage>
        <taxon>Eukaryota</taxon>
        <taxon>Metazoa</taxon>
        <taxon>Ecdysozoa</taxon>
        <taxon>Arthropoda</taxon>
        <taxon>Hexapoda</taxon>
        <taxon>Insecta</taxon>
        <taxon>Pterygota</taxon>
        <taxon>Neoptera</taxon>
        <taxon>Endopterygota</taxon>
        <taxon>Diptera</taxon>
        <taxon>Nematocera</taxon>
        <taxon>Culicoidea</taxon>
        <taxon>Culicidae</taxon>
        <taxon>Anophelinae</taxon>
        <taxon>Anopheles</taxon>
        <taxon>culicifacies species complex</taxon>
    </lineage>
</organism>
<name>A0A182M581_9DIPT</name>
<dbReference type="EMBL" id="AXCM01014141">
    <property type="status" value="NOT_ANNOTATED_CDS"/>
    <property type="molecule type" value="Genomic_DNA"/>
</dbReference>
<keyword evidence="3" id="KW-1185">Reference proteome</keyword>
<keyword evidence="1" id="KW-0812">Transmembrane</keyword>
<dbReference type="AlphaFoldDB" id="A0A182M581"/>
<evidence type="ECO:0000313" key="2">
    <source>
        <dbReference type="EnsemblMetazoa" id="ACUA009766-PA"/>
    </source>
</evidence>
<reference evidence="3" key="1">
    <citation type="submission" date="2013-09" db="EMBL/GenBank/DDBJ databases">
        <title>The Genome Sequence of Anopheles culicifacies species A.</title>
        <authorList>
            <consortium name="The Broad Institute Genomics Platform"/>
            <person name="Neafsey D.E."/>
            <person name="Besansky N."/>
            <person name="Howell P."/>
            <person name="Walton C."/>
            <person name="Young S.K."/>
            <person name="Zeng Q."/>
            <person name="Gargeya S."/>
            <person name="Fitzgerald M."/>
            <person name="Haas B."/>
            <person name="Abouelleil A."/>
            <person name="Allen A.W."/>
            <person name="Alvarado L."/>
            <person name="Arachchi H.M."/>
            <person name="Berlin A.M."/>
            <person name="Chapman S.B."/>
            <person name="Gainer-Dewar J."/>
            <person name="Goldberg J."/>
            <person name="Griggs A."/>
            <person name="Gujja S."/>
            <person name="Hansen M."/>
            <person name="Howarth C."/>
            <person name="Imamovic A."/>
            <person name="Ireland A."/>
            <person name="Larimer J."/>
            <person name="McCowan C."/>
            <person name="Murphy C."/>
            <person name="Pearson M."/>
            <person name="Poon T.W."/>
            <person name="Priest M."/>
            <person name="Roberts A."/>
            <person name="Saif S."/>
            <person name="Shea T."/>
            <person name="Sisk P."/>
            <person name="Sykes S."/>
            <person name="Wortman J."/>
            <person name="Nusbaum C."/>
            <person name="Birren B."/>
        </authorList>
    </citation>
    <scope>NUCLEOTIDE SEQUENCE [LARGE SCALE GENOMIC DNA]</scope>
    <source>
        <strain evidence="3">A-37</strain>
    </source>
</reference>
<dbReference type="VEuPathDB" id="VectorBase:ACUA009766"/>
<accession>A0A182M581</accession>